<protein>
    <submittedName>
        <fullName evidence="3">Carbohydrate family 9 binding domain-like</fullName>
    </submittedName>
</protein>
<dbReference type="EMBL" id="FQYU01000003">
    <property type="protein sequence ID" value="SHJ22543.1"/>
    <property type="molecule type" value="Genomic_DNA"/>
</dbReference>
<dbReference type="AlphaFoldDB" id="A0A1M6HK13"/>
<evidence type="ECO:0000313" key="4">
    <source>
        <dbReference type="Proteomes" id="UP000184543"/>
    </source>
</evidence>
<reference evidence="4" key="1">
    <citation type="submission" date="2016-11" db="EMBL/GenBank/DDBJ databases">
        <authorList>
            <person name="Varghese N."/>
            <person name="Submissions S."/>
        </authorList>
    </citation>
    <scope>NUCLEOTIDE SEQUENCE [LARGE SCALE GENOMIC DNA]</scope>
    <source>
        <strain evidence="4">DSM 19858</strain>
    </source>
</reference>
<dbReference type="Pfam" id="PF06452">
    <property type="entry name" value="CBM9_1"/>
    <property type="match status" value="1"/>
</dbReference>
<evidence type="ECO:0000313" key="3">
    <source>
        <dbReference type="EMBL" id="SHJ22543.1"/>
    </source>
</evidence>
<proteinExistence type="predicted"/>
<dbReference type="CDD" id="cd09620">
    <property type="entry name" value="CBM9_like_3"/>
    <property type="match status" value="1"/>
</dbReference>
<gene>
    <name evidence="3" type="ORF">SAMN04488513_10380</name>
</gene>
<feature type="domain" description="Carbohydrate-binding" evidence="2">
    <location>
        <begin position="47"/>
        <end position="201"/>
    </location>
</feature>
<evidence type="ECO:0000259" key="2">
    <source>
        <dbReference type="Pfam" id="PF06452"/>
    </source>
</evidence>
<dbReference type="PANTHER" id="PTHR35532:SF5">
    <property type="entry name" value="CARBOHYDRATE-BINDING DOMAIN-CONTAINING PROTEIN"/>
    <property type="match status" value="1"/>
</dbReference>
<name>A0A1M6HK13_9FLAO</name>
<keyword evidence="1" id="KW-0732">Signal</keyword>
<organism evidence="3 4">
    <name type="scientific">Pseudozobellia thermophila</name>
    <dbReference type="NCBI Taxonomy" id="192903"/>
    <lineage>
        <taxon>Bacteria</taxon>
        <taxon>Pseudomonadati</taxon>
        <taxon>Bacteroidota</taxon>
        <taxon>Flavobacteriia</taxon>
        <taxon>Flavobacteriales</taxon>
        <taxon>Flavobacteriaceae</taxon>
        <taxon>Pseudozobellia</taxon>
    </lineage>
</organism>
<dbReference type="RefSeq" id="WP_244526799.1">
    <property type="nucleotide sequence ID" value="NZ_FQYU01000003.1"/>
</dbReference>
<dbReference type="PANTHER" id="PTHR35532">
    <property type="entry name" value="SIMILAR TO POLYHYDROXYALKANOATE DEPOLYMERASE"/>
    <property type="match status" value="1"/>
</dbReference>
<accession>A0A1M6HK13</accession>
<keyword evidence="4" id="KW-1185">Reference proteome</keyword>
<feature type="signal peptide" evidence="1">
    <location>
        <begin position="1"/>
        <end position="31"/>
    </location>
</feature>
<dbReference type="SUPFAM" id="SSF49344">
    <property type="entry name" value="CBD9-like"/>
    <property type="match status" value="1"/>
</dbReference>
<dbReference type="GO" id="GO:0004553">
    <property type="term" value="F:hydrolase activity, hydrolyzing O-glycosyl compounds"/>
    <property type="evidence" value="ECO:0007669"/>
    <property type="project" value="InterPro"/>
</dbReference>
<dbReference type="InterPro" id="IPR010502">
    <property type="entry name" value="Carb-bd_dom_fam9"/>
</dbReference>
<feature type="chain" id="PRO_5009918134" evidence="1">
    <location>
        <begin position="32"/>
        <end position="360"/>
    </location>
</feature>
<dbReference type="Gene3D" id="2.60.40.1190">
    <property type="match status" value="1"/>
</dbReference>
<dbReference type="GO" id="GO:0030246">
    <property type="term" value="F:carbohydrate binding"/>
    <property type="evidence" value="ECO:0007669"/>
    <property type="project" value="InterPro"/>
</dbReference>
<sequence length="360" mass="42401">MLAKTVFIKNRRQGMLLLAFLLFVSFGAAQSAPRTYAVQRTIDTIRVDGLDREASWRKATWSADYIDIEGDKVPKYRTRMKMLYDDVYLYFFAQMEEPHVWGDLQQRDTVIFYNNDFEIFIDPDGDTHNYYEFEMNALNTVWDLFLTKPYRNHGKVIDSWDIQGLKTAVHIDGTLNSPDDTDKGWSVEIAIPWKVITEASNANRLPKNEFWRINFSRVNWDYELKNGKYARKRDEHGKFLPEYNWVWSPQGVINMHEPEHWGYLYVSDTKVGEKVDFVIPKDEYIKWHLYAQYRRLLHAGDAFKKVKNEIDGAQAEILDRVVQVRVVECGYGWYLAAESPFTKETLVIKEDGKFMAYDSK</sequence>
<evidence type="ECO:0000256" key="1">
    <source>
        <dbReference type="SAM" id="SignalP"/>
    </source>
</evidence>
<dbReference type="Proteomes" id="UP000184543">
    <property type="component" value="Unassembled WGS sequence"/>
</dbReference>
<dbReference type="GO" id="GO:0016052">
    <property type="term" value="P:carbohydrate catabolic process"/>
    <property type="evidence" value="ECO:0007669"/>
    <property type="project" value="InterPro"/>
</dbReference>
<dbReference type="STRING" id="192903.SAMN04488513_10380"/>